<evidence type="ECO:0000313" key="1">
    <source>
        <dbReference type="EMBL" id="GBM68348.1"/>
    </source>
</evidence>
<dbReference type="AlphaFoldDB" id="A0A4Y2HSX6"/>
<accession>A0A4Y2HSX6</accession>
<dbReference type="Proteomes" id="UP000499080">
    <property type="component" value="Unassembled WGS sequence"/>
</dbReference>
<proteinExistence type="predicted"/>
<comment type="caution">
    <text evidence="1">The sequence shown here is derived from an EMBL/GenBank/DDBJ whole genome shotgun (WGS) entry which is preliminary data.</text>
</comment>
<keyword evidence="2" id="KW-1185">Reference proteome</keyword>
<reference evidence="1 2" key="1">
    <citation type="journal article" date="2019" name="Sci. Rep.">
        <title>Orb-weaving spider Araneus ventricosus genome elucidates the spidroin gene catalogue.</title>
        <authorList>
            <person name="Kono N."/>
            <person name="Nakamura H."/>
            <person name="Ohtoshi R."/>
            <person name="Moran D.A.P."/>
            <person name="Shinohara A."/>
            <person name="Yoshida Y."/>
            <person name="Fujiwara M."/>
            <person name="Mori M."/>
            <person name="Tomita M."/>
            <person name="Arakawa K."/>
        </authorList>
    </citation>
    <scope>NUCLEOTIDE SEQUENCE [LARGE SCALE GENOMIC DNA]</scope>
</reference>
<sequence length="99" mass="11379">MHFCHRSYKDVNADYRPPFCGIPQSLRCCTSLELENRNPLRNLLIGGKRHMARDQGYQLFVNVAECYLLIGNLTSEVTCDPAPMVMEHPRIGLPCDWKL</sequence>
<gene>
    <name evidence="1" type="ORF">AVEN_20703_1</name>
</gene>
<name>A0A4Y2HSX6_ARAVE</name>
<evidence type="ECO:0000313" key="2">
    <source>
        <dbReference type="Proteomes" id="UP000499080"/>
    </source>
</evidence>
<dbReference type="EMBL" id="BGPR01002136">
    <property type="protein sequence ID" value="GBM68348.1"/>
    <property type="molecule type" value="Genomic_DNA"/>
</dbReference>
<protein>
    <submittedName>
        <fullName evidence="1">Uncharacterized protein</fullName>
    </submittedName>
</protein>
<organism evidence="1 2">
    <name type="scientific">Araneus ventricosus</name>
    <name type="common">Orbweaver spider</name>
    <name type="synonym">Epeira ventricosa</name>
    <dbReference type="NCBI Taxonomy" id="182803"/>
    <lineage>
        <taxon>Eukaryota</taxon>
        <taxon>Metazoa</taxon>
        <taxon>Ecdysozoa</taxon>
        <taxon>Arthropoda</taxon>
        <taxon>Chelicerata</taxon>
        <taxon>Arachnida</taxon>
        <taxon>Araneae</taxon>
        <taxon>Araneomorphae</taxon>
        <taxon>Entelegynae</taxon>
        <taxon>Araneoidea</taxon>
        <taxon>Araneidae</taxon>
        <taxon>Araneus</taxon>
    </lineage>
</organism>